<organism evidence="2 3">
    <name type="scientific">Solanum tuberosum</name>
    <name type="common">Potato</name>
    <dbReference type="NCBI Taxonomy" id="4113"/>
    <lineage>
        <taxon>Eukaryota</taxon>
        <taxon>Viridiplantae</taxon>
        <taxon>Streptophyta</taxon>
        <taxon>Embryophyta</taxon>
        <taxon>Tracheophyta</taxon>
        <taxon>Spermatophyta</taxon>
        <taxon>Magnoliopsida</taxon>
        <taxon>eudicotyledons</taxon>
        <taxon>Gunneridae</taxon>
        <taxon>Pentapetalae</taxon>
        <taxon>asterids</taxon>
        <taxon>lamiids</taxon>
        <taxon>Solanales</taxon>
        <taxon>Solanaceae</taxon>
        <taxon>Solanoideae</taxon>
        <taxon>Solaneae</taxon>
        <taxon>Solanum</taxon>
    </lineage>
</organism>
<dbReference type="InParanoid" id="M1DE28"/>
<feature type="region of interest" description="Disordered" evidence="1">
    <location>
        <begin position="72"/>
        <end position="124"/>
    </location>
</feature>
<protein>
    <recommendedName>
        <fullName evidence="4">Polyprotein protein</fullName>
    </recommendedName>
</protein>
<name>M1DE28_SOLTU</name>
<evidence type="ECO:0008006" key="4">
    <source>
        <dbReference type="Google" id="ProtNLM"/>
    </source>
</evidence>
<dbReference type="Proteomes" id="UP000011115">
    <property type="component" value="Unassembled WGS sequence"/>
</dbReference>
<dbReference type="HOGENOM" id="CLU_029307_11_0_1"/>
<sequence>MRGADDTDISETYGIPPTTTGHVQKYDAGHEESETETDEEQVAVHDKVLSESQQDIISRDLPNLVEMVVQSATTTVPAEPPTAAPSGSDIASMSEATPETEPCNQIDIPSTDAHIQVQTDGATA</sequence>
<dbReference type="AlphaFoldDB" id="M1DE28"/>
<dbReference type="EnsemblPlants" id="PGSC0003DMT400087555">
    <property type="protein sequence ID" value="PGSC0003DMT400087555"/>
    <property type="gene ID" value="PGSC0003DMG400037126"/>
</dbReference>
<evidence type="ECO:0000313" key="2">
    <source>
        <dbReference type="EnsemblPlants" id="PGSC0003DMT400087555"/>
    </source>
</evidence>
<accession>M1DE28</accession>
<proteinExistence type="predicted"/>
<reference evidence="3" key="1">
    <citation type="journal article" date="2011" name="Nature">
        <title>Genome sequence and analysis of the tuber crop potato.</title>
        <authorList>
            <consortium name="The Potato Genome Sequencing Consortium"/>
        </authorList>
    </citation>
    <scope>NUCLEOTIDE SEQUENCE [LARGE SCALE GENOMIC DNA]</scope>
    <source>
        <strain evidence="3">cv. DM1-3 516 R44</strain>
    </source>
</reference>
<feature type="region of interest" description="Disordered" evidence="1">
    <location>
        <begin position="1"/>
        <end position="41"/>
    </location>
</feature>
<evidence type="ECO:0000256" key="1">
    <source>
        <dbReference type="SAM" id="MobiDB-lite"/>
    </source>
</evidence>
<dbReference type="Gramene" id="PGSC0003DMT400087555">
    <property type="protein sequence ID" value="PGSC0003DMT400087555"/>
    <property type="gene ID" value="PGSC0003DMG400037126"/>
</dbReference>
<reference evidence="2" key="2">
    <citation type="submission" date="2015-06" db="UniProtKB">
        <authorList>
            <consortium name="EnsemblPlants"/>
        </authorList>
    </citation>
    <scope>IDENTIFICATION</scope>
    <source>
        <strain evidence="2">DM1-3 516 R44</strain>
    </source>
</reference>
<dbReference type="PaxDb" id="4113-PGSC0003DMT400087555"/>
<keyword evidence="3" id="KW-1185">Reference proteome</keyword>
<evidence type="ECO:0000313" key="3">
    <source>
        <dbReference type="Proteomes" id="UP000011115"/>
    </source>
</evidence>